<reference evidence="3" key="1">
    <citation type="submission" date="2020-04" db="EMBL/GenBank/DDBJ databases">
        <title>Draft genome resource of the tomato pathogen Pseudocercospora fuligena.</title>
        <authorList>
            <person name="Zaccaron A."/>
        </authorList>
    </citation>
    <scope>NUCLEOTIDE SEQUENCE</scope>
    <source>
        <strain evidence="3">PF001</strain>
    </source>
</reference>
<evidence type="ECO:0000256" key="2">
    <source>
        <dbReference type="SAM" id="Phobius"/>
    </source>
</evidence>
<dbReference type="EMBL" id="JABCIY010000169">
    <property type="protein sequence ID" value="KAF7190446.1"/>
    <property type="molecule type" value="Genomic_DNA"/>
</dbReference>
<keyword evidence="2" id="KW-0472">Membrane</keyword>
<evidence type="ECO:0000256" key="1">
    <source>
        <dbReference type="SAM" id="MobiDB-lite"/>
    </source>
</evidence>
<name>A0A8H6RI43_9PEZI</name>
<feature type="transmembrane region" description="Helical" evidence="2">
    <location>
        <begin position="213"/>
        <end position="238"/>
    </location>
</feature>
<dbReference type="Proteomes" id="UP000660729">
    <property type="component" value="Unassembled WGS sequence"/>
</dbReference>
<protein>
    <submittedName>
        <fullName evidence="3">Uncharacterized protein</fullName>
    </submittedName>
</protein>
<gene>
    <name evidence="3" type="ORF">HII31_08160</name>
</gene>
<evidence type="ECO:0000313" key="3">
    <source>
        <dbReference type="EMBL" id="KAF7190446.1"/>
    </source>
</evidence>
<proteinExistence type="predicted"/>
<comment type="caution">
    <text evidence="3">The sequence shown here is derived from an EMBL/GenBank/DDBJ whole genome shotgun (WGS) entry which is preliminary data.</text>
</comment>
<evidence type="ECO:0000313" key="4">
    <source>
        <dbReference type="Proteomes" id="UP000660729"/>
    </source>
</evidence>
<organism evidence="3 4">
    <name type="scientific">Pseudocercospora fuligena</name>
    <dbReference type="NCBI Taxonomy" id="685502"/>
    <lineage>
        <taxon>Eukaryota</taxon>
        <taxon>Fungi</taxon>
        <taxon>Dikarya</taxon>
        <taxon>Ascomycota</taxon>
        <taxon>Pezizomycotina</taxon>
        <taxon>Dothideomycetes</taxon>
        <taxon>Dothideomycetidae</taxon>
        <taxon>Mycosphaerellales</taxon>
        <taxon>Mycosphaerellaceae</taxon>
        <taxon>Pseudocercospora</taxon>
    </lineage>
</organism>
<keyword evidence="2" id="KW-0812">Transmembrane</keyword>
<keyword evidence="4" id="KW-1185">Reference proteome</keyword>
<feature type="region of interest" description="Disordered" evidence="1">
    <location>
        <begin position="248"/>
        <end position="293"/>
    </location>
</feature>
<keyword evidence="2" id="KW-1133">Transmembrane helix</keyword>
<accession>A0A8H6RI43</accession>
<sequence length="341" mass="36993">MSTITYPTPAPRFTPPSDCFSLTLKTPPDVLTKFTTSDKTTIYTGLIKGFTSSCYPLGFTSWIVTDDVKHTMWTEFPTYSRATCPSGYGPASTSGDRYKSWVFCCQSEFSTQWSSGMIVSFVEEELCTYYLYEPANAATVDLGVDDLGTSITRAERWFVTPVIVMFAESDQVYWNNTPTMSTITATPHGSASLPLSTSSLPPSDYHLSHQAKIGIGIGAALGTILLLALLFFSACWWLRKRRRDRRAELSGEGVSAQDEKRKPDASDSLGANDIVELAGPDVPGGGRAAELGSKWHGNEAPALIEVDLSRPFAALGVSNAGNMEKSSALENVRAGETSLNE</sequence>
<dbReference type="AlphaFoldDB" id="A0A8H6RI43"/>